<dbReference type="EMBL" id="HBIM01022348">
    <property type="protein sequence ID" value="CAE0419811.1"/>
    <property type="molecule type" value="Transcribed_RNA"/>
</dbReference>
<dbReference type="GO" id="GO:0005737">
    <property type="term" value="C:cytoplasm"/>
    <property type="evidence" value="ECO:0007669"/>
    <property type="project" value="UniProtKB-ARBA"/>
</dbReference>
<feature type="transmembrane region" description="Helical" evidence="8">
    <location>
        <begin position="297"/>
        <end position="318"/>
    </location>
</feature>
<keyword evidence="3 8" id="KW-0812">Transmembrane</keyword>
<evidence type="ECO:0000256" key="7">
    <source>
        <dbReference type="SAM" id="MobiDB-lite"/>
    </source>
</evidence>
<dbReference type="CDD" id="cd15841">
    <property type="entry name" value="SNARE_Qc"/>
    <property type="match status" value="1"/>
</dbReference>
<sequence>MAAGTKTRQDDELTELLTKLYTMQEDLGAKPKSTEEEKKAKAENVATMGSNKKSQKKGSRFLELKNQVLDRLRTIHQLLKDTKAKEAAGYGGDNAKDIIKMQAEIRENIRQAGDEWVEMDAIYKKEARKKKSKFTVEELEVQSELVQRLQAEIEKVKEAQMRGYARGQGDSTAAALNAQTLYSDSGAGGGSKPSWAPSGKGSRGGGGSGAALTDGQRQQMLQLEERDADFDRQLDEIGEGIQDLAEIAQLQGEEVKKQSAMLDQVNSKMDRVTDRMENVNKKMKDTLEEVGRASDKLCVDIMCIVLAVGFGAVMYNFIKNDQ</sequence>
<dbReference type="PANTHER" id="PTHR12791">
    <property type="entry name" value="GOLGI SNARE BET1-RELATED"/>
    <property type="match status" value="1"/>
</dbReference>
<dbReference type="PROSITE" id="PS50192">
    <property type="entry name" value="T_SNARE"/>
    <property type="match status" value="1"/>
</dbReference>
<evidence type="ECO:0000256" key="2">
    <source>
        <dbReference type="ARBA" id="ARBA00022448"/>
    </source>
</evidence>
<keyword evidence="4 8" id="KW-1133">Transmembrane helix</keyword>
<evidence type="ECO:0000256" key="1">
    <source>
        <dbReference type="ARBA" id="ARBA00004167"/>
    </source>
</evidence>
<reference evidence="10" key="1">
    <citation type="submission" date="2021-01" db="EMBL/GenBank/DDBJ databases">
        <authorList>
            <person name="Corre E."/>
            <person name="Pelletier E."/>
            <person name="Niang G."/>
            <person name="Scheremetjew M."/>
            <person name="Finn R."/>
            <person name="Kale V."/>
            <person name="Holt S."/>
            <person name="Cochrane G."/>
            <person name="Meng A."/>
            <person name="Brown T."/>
            <person name="Cohen L."/>
        </authorList>
    </citation>
    <scope>NUCLEOTIDE SEQUENCE</scope>
    <source>
        <strain evidence="10">CCMP127</strain>
    </source>
</reference>
<evidence type="ECO:0000256" key="4">
    <source>
        <dbReference type="ARBA" id="ARBA00022989"/>
    </source>
</evidence>
<comment type="subcellular location">
    <subcellularLocation>
        <location evidence="1">Membrane</location>
        <topology evidence="1">Single-pass membrane protein</topology>
    </subcellularLocation>
</comment>
<name>A0A7S3LD89_9STRA</name>
<dbReference type="SUPFAM" id="SSF58038">
    <property type="entry name" value="SNARE fusion complex"/>
    <property type="match status" value="1"/>
</dbReference>
<keyword evidence="6" id="KW-0175">Coiled coil</keyword>
<keyword evidence="2" id="KW-0813">Transport</keyword>
<evidence type="ECO:0000259" key="9">
    <source>
        <dbReference type="PROSITE" id="PS50192"/>
    </source>
</evidence>
<evidence type="ECO:0000313" key="10">
    <source>
        <dbReference type="EMBL" id="CAE0419811.1"/>
    </source>
</evidence>
<evidence type="ECO:0000256" key="3">
    <source>
        <dbReference type="ARBA" id="ARBA00022692"/>
    </source>
</evidence>
<dbReference type="Gene3D" id="1.20.5.110">
    <property type="match status" value="1"/>
</dbReference>
<feature type="region of interest" description="Disordered" evidence="7">
    <location>
        <begin position="184"/>
        <end position="214"/>
    </location>
</feature>
<evidence type="ECO:0000256" key="6">
    <source>
        <dbReference type="SAM" id="Coils"/>
    </source>
</evidence>
<gene>
    <name evidence="10" type="ORF">ACOF00016_LOCUS16610</name>
</gene>
<organism evidence="10">
    <name type="scientific">Amphora coffeiformis</name>
    <dbReference type="NCBI Taxonomy" id="265554"/>
    <lineage>
        <taxon>Eukaryota</taxon>
        <taxon>Sar</taxon>
        <taxon>Stramenopiles</taxon>
        <taxon>Ochrophyta</taxon>
        <taxon>Bacillariophyta</taxon>
        <taxon>Bacillariophyceae</taxon>
        <taxon>Bacillariophycidae</taxon>
        <taxon>Thalassiophysales</taxon>
        <taxon>Catenulaceae</taxon>
        <taxon>Amphora</taxon>
    </lineage>
</organism>
<dbReference type="GO" id="GO:0016020">
    <property type="term" value="C:membrane"/>
    <property type="evidence" value="ECO:0007669"/>
    <property type="project" value="UniProtKB-SubCell"/>
</dbReference>
<dbReference type="AlphaFoldDB" id="A0A7S3LD89"/>
<evidence type="ECO:0000256" key="5">
    <source>
        <dbReference type="ARBA" id="ARBA00023136"/>
    </source>
</evidence>
<protein>
    <recommendedName>
        <fullName evidence="9">t-SNARE coiled-coil homology domain-containing protein</fullName>
    </recommendedName>
</protein>
<feature type="coiled-coil region" evidence="6">
    <location>
        <begin position="262"/>
        <end position="296"/>
    </location>
</feature>
<feature type="compositionally biased region" description="Basic and acidic residues" evidence="7">
    <location>
        <begin position="27"/>
        <end position="42"/>
    </location>
</feature>
<accession>A0A7S3LD89</accession>
<feature type="domain" description="T-SNARE coiled-coil homology" evidence="9">
    <location>
        <begin position="224"/>
        <end position="286"/>
    </location>
</feature>
<feature type="region of interest" description="Disordered" evidence="7">
    <location>
        <begin position="24"/>
        <end position="59"/>
    </location>
</feature>
<proteinExistence type="predicted"/>
<dbReference type="InterPro" id="IPR000727">
    <property type="entry name" value="T_SNARE_dom"/>
</dbReference>
<dbReference type="GO" id="GO:0012505">
    <property type="term" value="C:endomembrane system"/>
    <property type="evidence" value="ECO:0007669"/>
    <property type="project" value="UniProtKB-ARBA"/>
</dbReference>
<keyword evidence="5 8" id="KW-0472">Membrane</keyword>
<evidence type="ECO:0000256" key="8">
    <source>
        <dbReference type="SAM" id="Phobius"/>
    </source>
</evidence>